<dbReference type="Gene3D" id="1.20.1060.20">
    <property type="match status" value="1"/>
</dbReference>
<dbReference type="GO" id="GO:0016887">
    <property type="term" value="F:ATP hydrolysis activity"/>
    <property type="evidence" value="ECO:0007669"/>
    <property type="project" value="InterPro"/>
</dbReference>
<dbReference type="InterPro" id="IPR027417">
    <property type="entry name" value="P-loop_NTPase"/>
</dbReference>
<keyword evidence="3 6" id="KW-0067">ATP-binding</keyword>
<dbReference type="GO" id="GO:0006260">
    <property type="term" value="P:DNA replication"/>
    <property type="evidence" value="ECO:0007669"/>
    <property type="project" value="UniProtKB-UniRule"/>
</dbReference>
<proteinExistence type="inferred from homology"/>
<dbReference type="GO" id="GO:0007062">
    <property type="term" value="P:sister chromatid cohesion"/>
    <property type="evidence" value="ECO:0007669"/>
    <property type="project" value="InterPro"/>
</dbReference>
<dbReference type="Gene3D" id="3.40.50.300">
    <property type="entry name" value="P-loop containing nucleotide triphosphate hydrolases"/>
    <property type="match status" value="2"/>
</dbReference>
<dbReference type="AlphaFoldDB" id="A0AAE4MHE5"/>
<dbReference type="InterPro" id="IPR024704">
    <property type="entry name" value="SMC"/>
</dbReference>
<dbReference type="SMART" id="SM00968">
    <property type="entry name" value="SMC_hinge"/>
    <property type="match status" value="1"/>
</dbReference>
<dbReference type="InterPro" id="IPR011890">
    <property type="entry name" value="SMC_prok"/>
</dbReference>
<dbReference type="RefSeq" id="WP_338096396.1">
    <property type="nucleotide sequence ID" value="NZ_JAWDKB010000004.1"/>
</dbReference>
<feature type="coiled-coil region" evidence="6">
    <location>
        <begin position="840"/>
        <end position="888"/>
    </location>
</feature>
<evidence type="ECO:0000256" key="1">
    <source>
        <dbReference type="ARBA" id="ARBA00022490"/>
    </source>
</evidence>
<dbReference type="PIRSF" id="PIRSF005719">
    <property type="entry name" value="SMC"/>
    <property type="match status" value="1"/>
</dbReference>
<keyword evidence="2 6" id="KW-0547">Nucleotide-binding</keyword>
<dbReference type="Pfam" id="PF06470">
    <property type="entry name" value="SMC_hinge"/>
    <property type="match status" value="1"/>
</dbReference>
<comment type="subcellular location">
    <subcellularLocation>
        <location evidence="6">Cytoplasm</location>
    </subcellularLocation>
</comment>
<dbReference type="EMBL" id="JAWDKB010000004">
    <property type="protein sequence ID" value="MDV0443888.1"/>
    <property type="molecule type" value="Genomic_DNA"/>
</dbReference>
<dbReference type="GO" id="GO:0005524">
    <property type="term" value="F:ATP binding"/>
    <property type="evidence" value="ECO:0007669"/>
    <property type="project" value="UniProtKB-UniRule"/>
</dbReference>
<dbReference type="GO" id="GO:0005737">
    <property type="term" value="C:cytoplasm"/>
    <property type="evidence" value="ECO:0007669"/>
    <property type="project" value="UniProtKB-SubCell"/>
</dbReference>
<evidence type="ECO:0000313" key="9">
    <source>
        <dbReference type="Proteomes" id="UP001283212"/>
    </source>
</evidence>
<accession>A0AAE4MHE5</accession>
<comment type="domain">
    <text evidence="6">Contains large globular domains required for ATP hydrolysis at each terminus and a third globular domain forming a flexible hinge near the middle of the molecule. These domains are separated by coiled-coil structures.</text>
</comment>
<evidence type="ECO:0000256" key="3">
    <source>
        <dbReference type="ARBA" id="ARBA00022840"/>
    </source>
</evidence>
<feature type="coiled-coil region" evidence="6">
    <location>
        <begin position="420"/>
        <end position="489"/>
    </location>
</feature>
<keyword evidence="9" id="KW-1185">Reference proteome</keyword>
<comment type="function">
    <text evidence="6">Required for chromosome condensation and partitioning.</text>
</comment>
<dbReference type="Pfam" id="PF02463">
    <property type="entry name" value="SMC_N"/>
    <property type="match status" value="1"/>
</dbReference>
<feature type="coiled-coil region" evidence="6">
    <location>
        <begin position="322"/>
        <end position="349"/>
    </location>
</feature>
<keyword evidence="1 6" id="KW-0963">Cytoplasm</keyword>
<dbReference type="InterPro" id="IPR010935">
    <property type="entry name" value="SMC_hinge"/>
</dbReference>
<sequence>MHIVQVDIDNFKSFSRKTKIPFYEGFTVISGPNGSGKSNIIDSILFVLSLSSARSLRAEKLTDLINNISGKHTAEVTLTFSDETKIRRRIKRTASGYYSYYYLNERLCTQTDVLAYLSKYGIKPHGYNVVMQGDVTRIMEMSDLDRRRMIDEIAGVAEFDSKKEQALTELEQVRARIEREELLLADLATRIEELKEAREGAVKYQKLQAELDYFRAARQVAQLRDLERELSTIALAKADQETELVRINESVSLETHERNCRMEDVRDIDRQISEKSGPEYIKLLADLEAERGNIRVADQTIGRLKKEKDANLSSMNDIFIDMKRFENSLADKNKESRQLQIDRANLAMEHEAQKKVLDQVQVLMDKQSKDSEGAQTELISLMGQIEDKKSERSTILSERDGIIERSRIRAQESERIKRRQIQLVEERAEKQGEISSLERELSEKQKEKSVFDKQIGEADRSMMSCRRSLEPIRGEIQQLTQKMMRLEAQQQVSAESNRAISAVLEMNGVSGTIARLGKVPSEYTTALNIAAGGRLQNVVVDTDQTASDAIRYLKEERLGRVTFLPLNKIKPFAPLPPVAGSGVVDYAINLVEFDEEYRNAFSLVFGQTVVVETLEAGRRLMGRFRMVTLDGELLEKAGAMTGGSIRKDIHGFGAAVDKESASITAKLAELKSEESDLTAAESRSKAVADGLRAEKGEIDAAVTKLELTIAEANRRLDAIADEELSLNESQSGLEHDAKEVSAKVAELETRQDALTDQITAMNDRISEIRKVLDESEFTLLTEKLQKARREADDVKRRLDTKEADLLDVNRDRQYFKKRLDERTADKDALAAKNVKLDEEISLCNQQIESAKSAIAALEEKQKSFTGELEVLRNERAALQTKVDESQARLLSLGSEIERCRVQISALDEKAASVSSEIEEIRGTVTDEVECTLSMDEIEEGMATTERAIRKLGAVNMLAIEQYDEAVTKSAERTARKDVLSREREALLERIESFAKMKFDAFMEAYTAINANFQDIFARLTMGSGHLVLDSPEDPFLGGMTFEVRPRDKEVHRLNMMSGGEKSLTTLSFIFAIQRYMPAPFYAFDEVDMSLDGANVERISQMVREMCSSSQFVIVSLRKPMIEAADRIMGVTIRPDKSTLVTGVKTNV</sequence>
<dbReference type="GO" id="GO:0003677">
    <property type="term" value="F:DNA binding"/>
    <property type="evidence" value="ECO:0007669"/>
    <property type="project" value="UniProtKB-UniRule"/>
</dbReference>
<feature type="binding site" evidence="6">
    <location>
        <begin position="32"/>
        <end position="39"/>
    </location>
    <ligand>
        <name>ATP</name>
        <dbReference type="ChEBI" id="CHEBI:30616"/>
    </ligand>
</feature>
<evidence type="ECO:0000313" key="8">
    <source>
        <dbReference type="EMBL" id="MDV0443888.1"/>
    </source>
</evidence>
<dbReference type="PANTHER" id="PTHR43977">
    <property type="entry name" value="STRUCTURAL MAINTENANCE OF CHROMOSOMES PROTEIN 3"/>
    <property type="match status" value="1"/>
</dbReference>
<dbReference type="SUPFAM" id="SSF75553">
    <property type="entry name" value="Smc hinge domain"/>
    <property type="match status" value="1"/>
</dbReference>
<feature type="domain" description="SMC hinge" evidence="7">
    <location>
        <begin position="507"/>
        <end position="621"/>
    </location>
</feature>
<dbReference type="GO" id="GO:0005694">
    <property type="term" value="C:chromosome"/>
    <property type="evidence" value="ECO:0007669"/>
    <property type="project" value="InterPro"/>
</dbReference>
<evidence type="ECO:0000256" key="4">
    <source>
        <dbReference type="ARBA" id="ARBA00023054"/>
    </source>
</evidence>
<evidence type="ECO:0000256" key="5">
    <source>
        <dbReference type="ARBA" id="ARBA00023125"/>
    </source>
</evidence>
<gene>
    <name evidence="6 8" type="primary">smc</name>
    <name evidence="8" type="ORF">McpCs1_12710</name>
</gene>
<protein>
    <recommendedName>
        <fullName evidence="6">Chromosome partition protein Smc</fullName>
    </recommendedName>
</protein>
<dbReference type="GO" id="GO:0030261">
    <property type="term" value="P:chromosome condensation"/>
    <property type="evidence" value="ECO:0007669"/>
    <property type="project" value="InterPro"/>
</dbReference>
<reference evidence="8 9" key="1">
    <citation type="submission" date="2023-06" db="EMBL/GenBank/DDBJ databases">
        <title>Genome sequence of Methancorpusculaceae sp. Cs1.</title>
        <authorList>
            <person name="Protasov E."/>
            <person name="Platt K."/>
            <person name="Poehlein A."/>
            <person name="Daniel R."/>
            <person name="Brune A."/>
        </authorList>
    </citation>
    <scope>NUCLEOTIDE SEQUENCE [LARGE SCALE GENOMIC DNA]</scope>
    <source>
        <strain evidence="8 9">Cs1</strain>
    </source>
</reference>
<dbReference type="Proteomes" id="UP001283212">
    <property type="component" value="Unassembled WGS sequence"/>
</dbReference>
<feature type="coiled-coil region" evidence="6">
    <location>
        <begin position="702"/>
        <end position="811"/>
    </location>
</feature>
<keyword evidence="5 6" id="KW-0238">DNA-binding</keyword>
<dbReference type="GO" id="GO:0007059">
    <property type="term" value="P:chromosome segregation"/>
    <property type="evidence" value="ECO:0007669"/>
    <property type="project" value="UniProtKB-UniRule"/>
</dbReference>
<dbReference type="InterPro" id="IPR003395">
    <property type="entry name" value="RecF/RecN/SMC_N"/>
</dbReference>
<dbReference type="InterPro" id="IPR036277">
    <property type="entry name" value="SMC_hinge_sf"/>
</dbReference>
<name>A0AAE4MHE5_9EURY</name>
<comment type="subunit">
    <text evidence="6">Homodimer.</text>
</comment>
<evidence type="ECO:0000259" key="7">
    <source>
        <dbReference type="SMART" id="SM00968"/>
    </source>
</evidence>
<keyword evidence="4 6" id="KW-0175">Coiled coil</keyword>
<dbReference type="NCBIfam" id="TIGR02169">
    <property type="entry name" value="SMC_prok_A"/>
    <property type="match status" value="1"/>
</dbReference>
<dbReference type="Gene3D" id="3.30.70.1620">
    <property type="match status" value="1"/>
</dbReference>
<feature type="coiled-coil region" evidence="6">
    <location>
        <begin position="156"/>
        <end position="197"/>
    </location>
</feature>
<comment type="caution">
    <text evidence="8">The sequence shown here is derived from an EMBL/GenBank/DDBJ whole genome shotgun (WGS) entry which is preliminary data.</text>
</comment>
<dbReference type="SUPFAM" id="SSF52540">
    <property type="entry name" value="P-loop containing nucleoside triphosphate hydrolases"/>
    <property type="match status" value="1"/>
</dbReference>
<dbReference type="HAMAP" id="MF_01894">
    <property type="entry name" value="Smc_prok"/>
    <property type="match status" value="1"/>
</dbReference>
<comment type="similarity">
    <text evidence="6">Belongs to the SMC family.</text>
</comment>
<evidence type="ECO:0000256" key="2">
    <source>
        <dbReference type="ARBA" id="ARBA00022741"/>
    </source>
</evidence>
<evidence type="ECO:0000256" key="6">
    <source>
        <dbReference type="HAMAP-Rule" id="MF_01894"/>
    </source>
</evidence>
<organism evidence="8 9">
    <name type="scientific">Methanorbis rubei</name>
    <dbReference type="NCBI Taxonomy" id="3028300"/>
    <lineage>
        <taxon>Archaea</taxon>
        <taxon>Methanobacteriati</taxon>
        <taxon>Methanobacteriota</taxon>
        <taxon>Stenosarchaea group</taxon>
        <taxon>Methanomicrobia</taxon>
        <taxon>Methanomicrobiales</taxon>
        <taxon>Methanocorpusculaceae</taxon>
        <taxon>Methanorbis</taxon>
    </lineage>
</organism>